<sequence length="531" mass="57819">MPVRRKIKNSVGHYSRAELLVREATSNDSSMPSQELLLQIADMTMAQTLYTDTTSMIWKRLNDKCKNWRHIYKSLFVIEACLQYGSMQFSKECRAQLPQILTLCDFVYSYDQNSNAGFLIRERPNIGRCWIENGAFLSRPVNFQSRTLSIYSDKGSSPNYTRRARSVYNPSDEYAARTESEEREHLRLAMALSLQDSFDNSATKSGSDIKPTLLESSRKASNTQSEDLHLLDDESLKSKRLNSWLESRFKPFASLSTSDLCTPSSSLIGPAPPTAEKWSVISTQMPLLSAPNGSQNSGTLTDLSGLDFDPLTISTPAEGPPLDNFGGTTGPDTTLVTLTPSTLPIHKTSADEYFESLARRKASTAIPATPAATAVASTAVTAAAFNTATLPKNSSTIIEQRGSKLSSMLGNHRDLVDLDNICGIQKSPPDGVRDIFGDNHFNAIDNSSIPSMSKFGVNGQPSLNWGGGVSLSTVQQPALTPANELIPLTSQQLATHEPTWQALVGQPQLSGVYTSASTTNRVSVAGANPFL</sequence>
<evidence type="ECO:0000313" key="4">
    <source>
        <dbReference type="Proteomes" id="UP000019149"/>
    </source>
</evidence>
<proteinExistence type="predicted"/>
<dbReference type="OrthoDB" id="4033880at2759"/>
<reference evidence="3 4" key="1">
    <citation type="journal article" date="2013" name="Nat. Genet.">
        <title>The genome of the hydatid tapeworm Echinococcus granulosus.</title>
        <authorList>
            <person name="Zheng H."/>
            <person name="Zhang W."/>
            <person name="Zhang L."/>
            <person name="Zhang Z."/>
            <person name="Li J."/>
            <person name="Lu G."/>
            <person name="Zhu Y."/>
            <person name="Wang Y."/>
            <person name="Huang Y."/>
            <person name="Liu J."/>
            <person name="Kang H."/>
            <person name="Chen J."/>
            <person name="Wang L."/>
            <person name="Chen A."/>
            <person name="Yu S."/>
            <person name="Gao Z."/>
            <person name="Jin L."/>
            <person name="Gu W."/>
            <person name="Wang Z."/>
            <person name="Zhao L."/>
            <person name="Shi B."/>
            <person name="Wen H."/>
            <person name="Lin R."/>
            <person name="Jones M.K."/>
            <person name="Brejova B."/>
            <person name="Vinar T."/>
            <person name="Zhao G."/>
            <person name="McManus D.P."/>
            <person name="Chen Z."/>
            <person name="Zhou Y."/>
            <person name="Wang S."/>
        </authorList>
    </citation>
    <scope>NUCLEOTIDE SEQUENCE [LARGE SCALE GENOMIC DNA]</scope>
</reference>
<dbReference type="SMART" id="SM00273">
    <property type="entry name" value="ENTH"/>
    <property type="match status" value="1"/>
</dbReference>
<dbReference type="Gene3D" id="1.25.40.90">
    <property type="match status" value="1"/>
</dbReference>
<dbReference type="SUPFAM" id="SSF48464">
    <property type="entry name" value="ENTH/VHS domain"/>
    <property type="match status" value="1"/>
</dbReference>
<dbReference type="RefSeq" id="XP_024347317.1">
    <property type="nucleotide sequence ID" value="XM_024498262.1"/>
</dbReference>
<dbReference type="PROSITE" id="PS50942">
    <property type="entry name" value="ENTH"/>
    <property type="match status" value="1"/>
</dbReference>
<dbReference type="OMA" id="PIHKTSA"/>
<dbReference type="InterPro" id="IPR008942">
    <property type="entry name" value="ENTH_VHS"/>
</dbReference>
<dbReference type="CTD" id="36344728"/>
<dbReference type="PANTHER" id="PTHR12276:SF115">
    <property type="entry name" value="FI19443P1"/>
    <property type="match status" value="1"/>
</dbReference>
<dbReference type="InterPro" id="IPR013809">
    <property type="entry name" value="ENTH"/>
</dbReference>
<feature type="region of interest" description="Disordered" evidence="1">
    <location>
        <begin position="198"/>
        <end position="226"/>
    </location>
</feature>
<dbReference type="GO" id="GO:0005768">
    <property type="term" value="C:endosome"/>
    <property type="evidence" value="ECO:0007669"/>
    <property type="project" value="TreeGrafter"/>
</dbReference>
<dbReference type="GO" id="GO:0030276">
    <property type="term" value="F:clathrin binding"/>
    <property type="evidence" value="ECO:0007669"/>
    <property type="project" value="TreeGrafter"/>
</dbReference>
<accession>W6U6X2</accession>
<dbReference type="CDD" id="cd03571">
    <property type="entry name" value="ENTH"/>
    <property type="match status" value="1"/>
</dbReference>
<dbReference type="EMBL" id="APAU02000128">
    <property type="protein sequence ID" value="EUB56121.1"/>
    <property type="molecule type" value="Genomic_DNA"/>
</dbReference>
<dbReference type="GO" id="GO:0005543">
    <property type="term" value="F:phospholipid binding"/>
    <property type="evidence" value="ECO:0007669"/>
    <property type="project" value="TreeGrafter"/>
</dbReference>
<dbReference type="GO" id="GO:0006897">
    <property type="term" value="P:endocytosis"/>
    <property type="evidence" value="ECO:0007669"/>
    <property type="project" value="TreeGrafter"/>
</dbReference>
<dbReference type="AlphaFoldDB" id="W6U6X2"/>
<dbReference type="STRING" id="6210.W6U6X2"/>
<dbReference type="KEGG" id="egl:EGR_09013"/>
<gene>
    <name evidence="3" type="ORF">EGR_09013</name>
</gene>
<keyword evidence="4" id="KW-1185">Reference proteome</keyword>
<protein>
    <submittedName>
        <fullName evidence="3">Epsin-1</fullName>
    </submittedName>
</protein>
<evidence type="ECO:0000256" key="1">
    <source>
        <dbReference type="SAM" id="MobiDB-lite"/>
    </source>
</evidence>
<feature type="domain" description="ENTH" evidence="2">
    <location>
        <begin position="9"/>
        <end position="141"/>
    </location>
</feature>
<dbReference type="Pfam" id="PF01417">
    <property type="entry name" value="ENTH"/>
    <property type="match status" value="1"/>
</dbReference>
<name>W6U6X2_ECHGR</name>
<evidence type="ECO:0000259" key="2">
    <source>
        <dbReference type="PROSITE" id="PS50942"/>
    </source>
</evidence>
<dbReference type="GeneID" id="36344728"/>
<dbReference type="PANTHER" id="PTHR12276">
    <property type="entry name" value="EPSIN/ENT-RELATED"/>
    <property type="match status" value="1"/>
</dbReference>
<dbReference type="Proteomes" id="UP000019149">
    <property type="component" value="Unassembled WGS sequence"/>
</dbReference>
<evidence type="ECO:0000313" key="3">
    <source>
        <dbReference type="EMBL" id="EUB56121.1"/>
    </source>
</evidence>
<comment type="caution">
    <text evidence="3">The sequence shown here is derived from an EMBL/GenBank/DDBJ whole genome shotgun (WGS) entry which is preliminary data.</text>
</comment>
<organism evidence="3 4">
    <name type="scientific">Echinococcus granulosus</name>
    <name type="common">Hydatid tapeworm</name>
    <dbReference type="NCBI Taxonomy" id="6210"/>
    <lineage>
        <taxon>Eukaryota</taxon>
        <taxon>Metazoa</taxon>
        <taxon>Spiralia</taxon>
        <taxon>Lophotrochozoa</taxon>
        <taxon>Platyhelminthes</taxon>
        <taxon>Cestoda</taxon>
        <taxon>Eucestoda</taxon>
        <taxon>Cyclophyllidea</taxon>
        <taxon>Taeniidae</taxon>
        <taxon>Echinococcus</taxon>
        <taxon>Echinococcus granulosus group</taxon>
    </lineage>
</organism>
<dbReference type="GO" id="GO:0005886">
    <property type="term" value="C:plasma membrane"/>
    <property type="evidence" value="ECO:0007669"/>
    <property type="project" value="TreeGrafter"/>
</dbReference>
<dbReference type="GO" id="GO:0030125">
    <property type="term" value="C:clathrin vesicle coat"/>
    <property type="evidence" value="ECO:0007669"/>
    <property type="project" value="TreeGrafter"/>
</dbReference>